<evidence type="ECO:0000313" key="1">
    <source>
        <dbReference type="EMBL" id="KAH3870983.1"/>
    </source>
</evidence>
<accession>A0A9D4M6B4</accession>
<protein>
    <submittedName>
        <fullName evidence="1">Uncharacterized protein</fullName>
    </submittedName>
</protein>
<reference evidence="1" key="2">
    <citation type="submission" date="2020-11" db="EMBL/GenBank/DDBJ databases">
        <authorList>
            <person name="McCartney M.A."/>
            <person name="Auch B."/>
            <person name="Kono T."/>
            <person name="Mallez S."/>
            <person name="Becker A."/>
            <person name="Gohl D.M."/>
            <person name="Silverstein K.A.T."/>
            <person name="Koren S."/>
            <person name="Bechman K.B."/>
            <person name="Herman A."/>
            <person name="Abrahante J.E."/>
            <person name="Garbe J."/>
        </authorList>
    </citation>
    <scope>NUCLEOTIDE SEQUENCE</scope>
    <source>
        <strain evidence="1">Duluth1</strain>
        <tissue evidence="1">Whole animal</tissue>
    </source>
</reference>
<sequence>MYAAKRYAYTPPVYRVRNLLAAFDHNKHADRPKAVKKDRSVRLHRIWNKKSGRWSVYEEKEKKTFQYIPELLTSALKLRLNDNTGMKKKKTPGTFRNI</sequence>
<evidence type="ECO:0000313" key="2">
    <source>
        <dbReference type="Proteomes" id="UP000828390"/>
    </source>
</evidence>
<dbReference type="EMBL" id="JAIWYP010000002">
    <property type="protein sequence ID" value="KAH3870983.1"/>
    <property type="molecule type" value="Genomic_DNA"/>
</dbReference>
<name>A0A9D4M6B4_DREPO</name>
<gene>
    <name evidence="1" type="ORF">DPMN_034177</name>
</gene>
<reference evidence="1" key="1">
    <citation type="journal article" date="2019" name="bioRxiv">
        <title>The Genome of the Zebra Mussel, Dreissena polymorpha: A Resource for Invasive Species Research.</title>
        <authorList>
            <person name="McCartney M.A."/>
            <person name="Auch B."/>
            <person name="Kono T."/>
            <person name="Mallez S."/>
            <person name="Zhang Y."/>
            <person name="Obille A."/>
            <person name="Becker A."/>
            <person name="Abrahante J.E."/>
            <person name="Garbe J."/>
            <person name="Badalamenti J.P."/>
            <person name="Herman A."/>
            <person name="Mangelson H."/>
            <person name="Liachko I."/>
            <person name="Sullivan S."/>
            <person name="Sone E.D."/>
            <person name="Koren S."/>
            <person name="Silverstein K.A.T."/>
            <person name="Beckman K.B."/>
            <person name="Gohl D.M."/>
        </authorList>
    </citation>
    <scope>NUCLEOTIDE SEQUENCE</scope>
    <source>
        <strain evidence="1">Duluth1</strain>
        <tissue evidence="1">Whole animal</tissue>
    </source>
</reference>
<keyword evidence="2" id="KW-1185">Reference proteome</keyword>
<proteinExistence type="predicted"/>
<dbReference type="AlphaFoldDB" id="A0A9D4M6B4"/>
<organism evidence="1 2">
    <name type="scientific">Dreissena polymorpha</name>
    <name type="common">Zebra mussel</name>
    <name type="synonym">Mytilus polymorpha</name>
    <dbReference type="NCBI Taxonomy" id="45954"/>
    <lineage>
        <taxon>Eukaryota</taxon>
        <taxon>Metazoa</taxon>
        <taxon>Spiralia</taxon>
        <taxon>Lophotrochozoa</taxon>
        <taxon>Mollusca</taxon>
        <taxon>Bivalvia</taxon>
        <taxon>Autobranchia</taxon>
        <taxon>Heteroconchia</taxon>
        <taxon>Euheterodonta</taxon>
        <taxon>Imparidentia</taxon>
        <taxon>Neoheterodontei</taxon>
        <taxon>Myida</taxon>
        <taxon>Dreissenoidea</taxon>
        <taxon>Dreissenidae</taxon>
        <taxon>Dreissena</taxon>
    </lineage>
</organism>
<comment type="caution">
    <text evidence="1">The sequence shown here is derived from an EMBL/GenBank/DDBJ whole genome shotgun (WGS) entry which is preliminary data.</text>
</comment>
<dbReference type="Proteomes" id="UP000828390">
    <property type="component" value="Unassembled WGS sequence"/>
</dbReference>